<accession>A0A4Y7L065</accession>
<dbReference type="Gramene" id="RZC77585">
    <property type="protein sequence ID" value="RZC77585"/>
    <property type="gene ID" value="C5167_001760"/>
</dbReference>
<reference evidence="1 2" key="1">
    <citation type="journal article" date="2018" name="Science">
        <title>The opium poppy genome and morphinan production.</title>
        <authorList>
            <person name="Guo L."/>
            <person name="Winzer T."/>
            <person name="Yang X."/>
            <person name="Li Y."/>
            <person name="Ning Z."/>
            <person name="He Z."/>
            <person name="Teodor R."/>
            <person name="Lu Y."/>
            <person name="Bowser T.A."/>
            <person name="Graham I.A."/>
            <person name="Ye K."/>
        </authorList>
    </citation>
    <scope>NUCLEOTIDE SEQUENCE [LARGE SCALE GENOMIC DNA]</scope>
    <source>
        <strain evidence="2">cv. HN1</strain>
        <tissue evidence="1">Leaves</tissue>
    </source>
</reference>
<protein>
    <submittedName>
        <fullName evidence="1">Uncharacterized protein</fullName>
    </submittedName>
</protein>
<gene>
    <name evidence="1" type="ORF">C5167_001760</name>
</gene>
<name>A0A4Y7L065_PAPSO</name>
<proteinExistence type="predicted"/>
<organism evidence="1 2">
    <name type="scientific">Papaver somniferum</name>
    <name type="common">Opium poppy</name>
    <dbReference type="NCBI Taxonomy" id="3469"/>
    <lineage>
        <taxon>Eukaryota</taxon>
        <taxon>Viridiplantae</taxon>
        <taxon>Streptophyta</taxon>
        <taxon>Embryophyta</taxon>
        <taxon>Tracheophyta</taxon>
        <taxon>Spermatophyta</taxon>
        <taxon>Magnoliopsida</taxon>
        <taxon>Ranunculales</taxon>
        <taxon>Papaveraceae</taxon>
        <taxon>Papaveroideae</taxon>
        <taxon>Papaver</taxon>
    </lineage>
</organism>
<dbReference type="Proteomes" id="UP000316621">
    <property type="component" value="Chromosome 9"/>
</dbReference>
<dbReference type="EMBL" id="CM010723">
    <property type="protein sequence ID" value="RZC77585.1"/>
    <property type="molecule type" value="Genomic_DNA"/>
</dbReference>
<evidence type="ECO:0000313" key="2">
    <source>
        <dbReference type="Proteomes" id="UP000316621"/>
    </source>
</evidence>
<keyword evidence="2" id="KW-1185">Reference proteome</keyword>
<evidence type="ECO:0000313" key="1">
    <source>
        <dbReference type="EMBL" id="RZC77585.1"/>
    </source>
</evidence>
<dbReference type="AlphaFoldDB" id="A0A4Y7L065"/>
<sequence>MMKEIGEKKDIFTTVPDFAYAPAADSKDFGLNPGIPIFLKVAKNRHRRKGMRVPIDPEIYLDVREALLLTKVSA</sequence>